<organism evidence="2 3">
    <name type="scientific">Marinobacterium nitratireducens</name>
    <dbReference type="NCBI Taxonomy" id="518897"/>
    <lineage>
        <taxon>Bacteria</taxon>
        <taxon>Pseudomonadati</taxon>
        <taxon>Pseudomonadota</taxon>
        <taxon>Gammaproteobacteria</taxon>
        <taxon>Oceanospirillales</taxon>
        <taxon>Oceanospirillaceae</taxon>
        <taxon>Marinobacterium</taxon>
    </lineage>
</organism>
<proteinExistence type="predicted"/>
<dbReference type="EMBL" id="BMLT01000003">
    <property type="protein sequence ID" value="GGO80137.1"/>
    <property type="molecule type" value="Genomic_DNA"/>
</dbReference>
<keyword evidence="1" id="KW-0175">Coiled coil</keyword>
<dbReference type="NCBIfam" id="NF040576">
    <property type="entry name" value="T2SS_GspM_XpsM"/>
    <property type="match status" value="1"/>
</dbReference>
<dbReference type="AlphaFoldDB" id="A0A917ZCV8"/>
<sequence length="202" mass="22643">MKPMTPARSRFLALGLLIIVLLLLISFVIRPLVSNFLAYGERIETLENQLQIYQRLAQGLEQDEARLSELKAAEPVTDQYLPENKPALAAAQLQQFLHRQIGRQGGQVISTQIISSDEDGPLQPISIQVHMRGEIEDLVDLFYSLESGKPALFTDNVTVLANPRRQTRVVRRAGRRVEIGRSVPALDIRFDLTGYAGKEKTP</sequence>
<evidence type="ECO:0008006" key="4">
    <source>
        <dbReference type="Google" id="ProtNLM"/>
    </source>
</evidence>
<dbReference type="RefSeq" id="WP_188860066.1">
    <property type="nucleotide sequence ID" value="NZ_BMLT01000003.1"/>
</dbReference>
<comment type="caution">
    <text evidence="2">The sequence shown here is derived from an EMBL/GenBank/DDBJ whole genome shotgun (WGS) entry which is preliminary data.</text>
</comment>
<keyword evidence="3" id="KW-1185">Reference proteome</keyword>
<accession>A0A917ZCV8</accession>
<dbReference type="Proteomes" id="UP000599578">
    <property type="component" value="Unassembled WGS sequence"/>
</dbReference>
<evidence type="ECO:0000256" key="1">
    <source>
        <dbReference type="SAM" id="Coils"/>
    </source>
</evidence>
<gene>
    <name evidence="2" type="ORF">GCM10011348_16170</name>
</gene>
<protein>
    <recommendedName>
        <fullName evidence="4">General secretion pathway protein M</fullName>
    </recommendedName>
</protein>
<name>A0A917ZCV8_9GAMM</name>
<evidence type="ECO:0000313" key="3">
    <source>
        <dbReference type="Proteomes" id="UP000599578"/>
    </source>
</evidence>
<dbReference type="Pfam" id="PF10741">
    <property type="entry name" value="T2SSM_b"/>
    <property type="match status" value="1"/>
</dbReference>
<evidence type="ECO:0000313" key="2">
    <source>
        <dbReference type="EMBL" id="GGO80137.1"/>
    </source>
</evidence>
<dbReference type="InterPro" id="IPR034756">
    <property type="entry name" value="T2SSM_b"/>
</dbReference>
<reference evidence="2 3" key="1">
    <citation type="journal article" date="2014" name="Int. J. Syst. Evol. Microbiol.">
        <title>Complete genome sequence of Corynebacterium casei LMG S-19264T (=DSM 44701T), isolated from a smear-ripened cheese.</title>
        <authorList>
            <consortium name="US DOE Joint Genome Institute (JGI-PGF)"/>
            <person name="Walter F."/>
            <person name="Albersmeier A."/>
            <person name="Kalinowski J."/>
            <person name="Ruckert C."/>
        </authorList>
    </citation>
    <scope>NUCLEOTIDE SEQUENCE [LARGE SCALE GENOMIC DNA]</scope>
    <source>
        <strain evidence="2 3">CGMCC 1.7286</strain>
    </source>
</reference>
<feature type="coiled-coil region" evidence="1">
    <location>
        <begin position="43"/>
        <end position="73"/>
    </location>
</feature>